<evidence type="ECO:0000313" key="6">
    <source>
        <dbReference type="EMBL" id="KAK3298480.1"/>
    </source>
</evidence>
<feature type="compositionally biased region" description="Acidic residues" evidence="4">
    <location>
        <begin position="297"/>
        <end position="329"/>
    </location>
</feature>
<sequence>MTLYNETGKGKEEKKKMATMFRTSERLSNLFTVQKTERESDTWPYPELSIGRFITKYGKVSCWEAKGPARAAFDDIAPRIKEYLERSAEPISSWVTWSIYMFGKTHSSASPTIMFCCEVAAHRKEVRNTIRESGLLNGYRGIKTGHMPKTPDFDHLIPLAPGSRHEAMRKAEVFRPLESRSNHGSELEILETSNHYNEPEARDDDNEPEASDDDNELEVSVHHSVFPTILSGNIGPESDFLGSPGSRSNHDNGSSLFVGDSKSPATIGGVIKSGGKFYYTTAAHVFQSHERRAEVTAEGESDEDSGIDIDGFDDGDFESDSESDEEADSDSGATPQEVLSWVKEAEPLTEPEDSSSSVVDSSSSVVVEPDHEILGAPFFNSLESGSYPGLDYALIHAPHLPYEWRNQVRNPNLSPGSRMVTITALASPKLKETREILSATSRGVLTGILSGAPVYCRSSNNAQFTMSLSAVFDSPLQVGDCGSWVVDARTGDLYGHIVAGSPGTGRAIVVPFDSIFEDIKGRIGERPRLPGEAVDLADGSWAKDLGERFGRLIAANRKELFRKGAAPPGNLHDPKASKPPPYTADTAHPIMRALPVLPAPPQPGDIAARDFRNLLLKLSAMPMKYEDSGRLDEALAVLPLDRLYSEAEEEAQIMQTEAESLGDGSRPQWAYRDCVVRALLRWFKRDFFTWVNNPPCRVCGSATVYAGMASRTDEEKSWGATGVERFRCVKPDCGSDERFPRYSDPWKLLETRRGRVGEWTNCFSMLCRAVGARVRWVWNAEDRVWTEIYSEHQRRWVHVDACEEAWDVPLLYTQGWGKKMSYCIAFSLDGATDVRRRYIRRAEHAKSAVRCPEAVLHHVIAEVRNLRREQLSGEEKSRLAEEDCREERELSWYIAEDVANYLSLSAFVTAEEALEEARGEGRGTRKARSNTGKRTNREWLAGLPRSLHPGPSR</sequence>
<dbReference type="Gene3D" id="3.10.620.30">
    <property type="match status" value="1"/>
</dbReference>
<evidence type="ECO:0000256" key="2">
    <source>
        <dbReference type="ARBA" id="ARBA00022723"/>
    </source>
</evidence>
<comment type="similarity">
    <text evidence="1">Belongs to the transglutaminase-like superfamily. PNGase family.</text>
</comment>
<dbReference type="GO" id="GO:0046872">
    <property type="term" value="F:metal ion binding"/>
    <property type="evidence" value="ECO:0007669"/>
    <property type="project" value="UniProtKB-KW"/>
</dbReference>
<dbReference type="InterPro" id="IPR050883">
    <property type="entry name" value="PNGase"/>
</dbReference>
<dbReference type="GeneID" id="87840008"/>
<keyword evidence="3" id="KW-0862">Zinc</keyword>
<feature type="domain" description="Transglutaminase-like" evidence="5">
    <location>
        <begin position="748"/>
        <end position="803"/>
    </location>
</feature>
<dbReference type="RefSeq" id="XP_062661994.1">
    <property type="nucleotide sequence ID" value="XM_062803060.1"/>
</dbReference>
<dbReference type="PANTHER" id="PTHR12143:SF19">
    <property type="entry name" value="PEPTIDE-N(4)-(N-ACETYL-BETA-GLUCOSAMINYL)ASPARAGINE AMIDASE"/>
    <property type="match status" value="1"/>
</dbReference>
<dbReference type="AlphaFoldDB" id="A0AAE0HL10"/>
<organism evidence="6 7">
    <name type="scientific">Chaetomium fimeti</name>
    <dbReference type="NCBI Taxonomy" id="1854472"/>
    <lineage>
        <taxon>Eukaryota</taxon>
        <taxon>Fungi</taxon>
        <taxon>Dikarya</taxon>
        <taxon>Ascomycota</taxon>
        <taxon>Pezizomycotina</taxon>
        <taxon>Sordariomycetes</taxon>
        <taxon>Sordariomycetidae</taxon>
        <taxon>Sordariales</taxon>
        <taxon>Chaetomiaceae</taxon>
        <taxon>Chaetomium</taxon>
    </lineage>
</organism>
<dbReference type="GO" id="GO:0006516">
    <property type="term" value="P:glycoprotein catabolic process"/>
    <property type="evidence" value="ECO:0007669"/>
    <property type="project" value="TreeGrafter"/>
</dbReference>
<comment type="caution">
    <text evidence="6">The sequence shown here is derived from an EMBL/GenBank/DDBJ whole genome shotgun (WGS) entry which is preliminary data.</text>
</comment>
<dbReference type="Proteomes" id="UP001278766">
    <property type="component" value="Unassembled WGS sequence"/>
</dbReference>
<accession>A0AAE0HL10</accession>
<feature type="region of interest" description="Disordered" evidence="4">
    <location>
        <begin position="915"/>
        <end position="953"/>
    </location>
</feature>
<reference evidence="6" key="1">
    <citation type="journal article" date="2023" name="Mol. Phylogenet. Evol.">
        <title>Genome-scale phylogeny and comparative genomics of the fungal order Sordariales.</title>
        <authorList>
            <person name="Hensen N."/>
            <person name="Bonometti L."/>
            <person name="Westerberg I."/>
            <person name="Brannstrom I.O."/>
            <person name="Guillou S."/>
            <person name="Cros-Aarteil S."/>
            <person name="Calhoun S."/>
            <person name="Haridas S."/>
            <person name="Kuo A."/>
            <person name="Mondo S."/>
            <person name="Pangilinan J."/>
            <person name="Riley R."/>
            <person name="LaButti K."/>
            <person name="Andreopoulos B."/>
            <person name="Lipzen A."/>
            <person name="Chen C."/>
            <person name="Yan M."/>
            <person name="Daum C."/>
            <person name="Ng V."/>
            <person name="Clum A."/>
            <person name="Steindorff A."/>
            <person name="Ohm R.A."/>
            <person name="Martin F."/>
            <person name="Silar P."/>
            <person name="Natvig D.O."/>
            <person name="Lalanne C."/>
            <person name="Gautier V."/>
            <person name="Ament-Velasquez S.L."/>
            <person name="Kruys A."/>
            <person name="Hutchinson M.I."/>
            <person name="Powell A.J."/>
            <person name="Barry K."/>
            <person name="Miller A.N."/>
            <person name="Grigoriev I.V."/>
            <person name="Debuchy R."/>
            <person name="Gladieux P."/>
            <person name="Hiltunen Thoren M."/>
            <person name="Johannesson H."/>
        </authorList>
    </citation>
    <scope>NUCLEOTIDE SEQUENCE</scope>
    <source>
        <strain evidence="6">CBS 168.71</strain>
    </source>
</reference>
<keyword evidence="2" id="KW-0479">Metal-binding</keyword>
<dbReference type="SUPFAM" id="SSF54001">
    <property type="entry name" value="Cysteine proteinases"/>
    <property type="match status" value="1"/>
</dbReference>
<name>A0AAE0HL10_9PEZI</name>
<dbReference type="GO" id="GO:0000224">
    <property type="term" value="F:peptide-N4-(N-acetyl-beta-glucosaminyl)asparagine amidase activity"/>
    <property type="evidence" value="ECO:0007669"/>
    <property type="project" value="TreeGrafter"/>
</dbReference>
<dbReference type="GO" id="GO:0005634">
    <property type="term" value="C:nucleus"/>
    <property type="evidence" value="ECO:0007669"/>
    <property type="project" value="TreeGrafter"/>
</dbReference>
<evidence type="ECO:0000259" key="5">
    <source>
        <dbReference type="SMART" id="SM00460"/>
    </source>
</evidence>
<dbReference type="GO" id="GO:0005829">
    <property type="term" value="C:cytosol"/>
    <property type="evidence" value="ECO:0007669"/>
    <property type="project" value="TreeGrafter"/>
</dbReference>
<evidence type="ECO:0000256" key="1">
    <source>
        <dbReference type="ARBA" id="ARBA00009390"/>
    </source>
</evidence>
<dbReference type="InterPro" id="IPR038765">
    <property type="entry name" value="Papain-like_cys_pep_sf"/>
</dbReference>
<evidence type="ECO:0000256" key="3">
    <source>
        <dbReference type="ARBA" id="ARBA00022833"/>
    </source>
</evidence>
<dbReference type="Pfam" id="PF01841">
    <property type="entry name" value="Transglut_core"/>
    <property type="match status" value="1"/>
</dbReference>
<evidence type="ECO:0000313" key="7">
    <source>
        <dbReference type="Proteomes" id="UP001278766"/>
    </source>
</evidence>
<evidence type="ECO:0000256" key="4">
    <source>
        <dbReference type="SAM" id="MobiDB-lite"/>
    </source>
</evidence>
<feature type="region of interest" description="Disordered" evidence="4">
    <location>
        <begin position="289"/>
        <end position="335"/>
    </location>
</feature>
<keyword evidence="7" id="KW-1185">Reference proteome</keyword>
<feature type="region of interest" description="Disordered" evidence="4">
    <location>
        <begin position="563"/>
        <end position="585"/>
    </location>
</feature>
<feature type="region of interest" description="Disordered" evidence="4">
    <location>
        <begin position="174"/>
        <end position="263"/>
    </location>
</feature>
<gene>
    <name evidence="6" type="ORF">B0H64DRAFT_385230</name>
</gene>
<dbReference type="InterPro" id="IPR002931">
    <property type="entry name" value="Transglutaminase-like"/>
</dbReference>
<dbReference type="PANTHER" id="PTHR12143">
    <property type="entry name" value="PEPTIDE N-GLYCANASE PNGASE -RELATED"/>
    <property type="match status" value="1"/>
</dbReference>
<dbReference type="EMBL" id="JAUEPN010000002">
    <property type="protein sequence ID" value="KAK3298480.1"/>
    <property type="molecule type" value="Genomic_DNA"/>
</dbReference>
<proteinExistence type="inferred from homology"/>
<reference evidence="6" key="2">
    <citation type="submission" date="2023-06" db="EMBL/GenBank/DDBJ databases">
        <authorList>
            <consortium name="Lawrence Berkeley National Laboratory"/>
            <person name="Haridas S."/>
            <person name="Hensen N."/>
            <person name="Bonometti L."/>
            <person name="Westerberg I."/>
            <person name="Brannstrom I.O."/>
            <person name="Guillou S."/>
            <person name="Cros-Aarteil S."/>
            <person name="Calhoun S."/>
            <person name="Kuo A."/>
            <person name="Mondo S."/>
            <person name="Pangilinan J."/>
            <person name="Riley R."/>
            <person name="Labutti K."/>
            <person name="Andreopoulos B."/>
            <person name="Lipzen A."/>
            <person name="Chen C."/>
            <person name="Yanf M."/>
            <person name="Daum C."/>
            <person name="Ng V."/>
            <person name="Clum A."/>
            <person name="Steindorff A."/>
            <person name="Ohm R."/>
            <person name="Martin F."/>
            <person name="Silar P."/>
            <person name="Natvig D."/>
            <person name="Lalanne C."/>
            <person name="Gautier V."/>
            <person name="Ament-Velasquez S.L."/>
            <person name="Kruys A."/>
            <person name="Hutchinson M.I."/>
            <person name="Powell A.J."/>
            <person name="Barry K."/>
            <person name="Miller A.N."/>
            <person name="Grigoriev I.V."/>
            <person name="Debuchy R."/>
            <person name="Gladieux P."/>
            <person name="Thoren M.H."/>
            <person name="Johannesson H."/>
        </authorList>
    </citation>
    <scope>NUCLEOTIDE SEQUENCE</scope>
    <source>
        <strain evidence="6">CBS 168.71</strain>
    </source>
</reference>
<protein>
    <recommendedName>
        <fullName evidence="5">Transglutaminase-like domain-containing protein</fullName>
    </recommendedName>
</protein>
<dbReference type="Gene3D" id="2.20.25.10">
    <property type="match status" value="1"/>
</dbReference>
<dbReference type="SMART" id="SM00460">
    <property type="entry name" value="TGc"/>
    <property type="match status" value="1"/>
</dbReference>
<feature type="compositionally biased region" description="Polar residues" evidence="4">
    <location>
        <begin position="245"/>
        <end position="255"/>
    </location>
</feature>
<feature type="compositionally biased region" description="Acidic residues" evidence="4">
    <location>
        <begin position="201"/>
        <end position="217"/>
    </location>
</feature>
<feature type="compositionally biased region" description="Basic and acidic residues" evidence="4">
    <location>
        <begin position="174"/>
        <end position="186"/>
    </location>
</feature>